<keyword evidence="2" id="KW-1185">Reference proteome</keyword>
<organism evidence="1 2">
    <name type="scientific">Undibacterium arcticum</name>
    <dbReference type="NCBI Taxonomy" id="1762892"/>
    <lineage>
        <taxon>Bacteria</taxon>
        <taxon>Pseudomonadati</taxon>
        <taxon>Pseudomonadota</taxon>
        <taxon>Betaproteobacteria</taxon>
        <taxon>Burkholderiales</taxon>
        <taxon>Oxalobacteraceae</taxon>
        <taxon>Undibacterium</taxon>
    </lineage>
</organism>
<sequence>MFTFLRRVFNPGAAHLDNLLAKHAASVASRFDVVRDGIVYTFEEHKSGITYVYAARRTKPYKRATFQVENKAEAVAWREDGVVPAGETADLLRQLQAGTWPKSRSVDDIF</sequence>
<gene>
    <name evidence="1" type="ORF">ACFOFO_23400</name>
</gene>
<evidence type="ECO:0000313" key="2">
    <source>
        <dbReference type="Proteomes" id="UP001595530"/>
    </source>
</evidence>
<dbReference type="Proteomes" id="UP001595530">
    <property type="component" value="Unassembled WGS sequence"/>
</dbReference>
<reference evidence="2" key="1">
    <citation type="journal article" date="2019" name="Int. J. Syst. Evol. Microbiol.">
        <title>The Global Catalogue of Microorganisms (GCM) 10K type strain sequencing project: providing services to taxonomists for standard genome sequencing and annotation.</title>
        <authorList>
            <consortium name="The Broad Institute Genomics Platform"/>
            <consortium name="The Broad Institute Genome Sequencing Center for Infectious Disease"/>
            <person name="Wu L."/>
            <person name="Ma J."/>
        </authorList>
    </citation>
    <scope>NUCLEOTIDE SEQUENCE [LARGE SCALE GENOMIC DNA]</scope>
    <source>
        <strain evidence="2">KCTC 42986</strain>
    </source>
</reference>
<comment type="caution">
    <text evidence="1">The sequence shown here is derived from an EMBL/GenBank/DDBJ whole genome shotgun (WGS) entry which is preliminary data.</text>
</comment>
<evidence type="ECO:0000313" key="1">
    <source>
        <dbReference type="EMBL" id="MFC3110862.1"/>
    </source>
</evidence>
<dbReference type="RefSeq" id="WP_390329518.1">
    <property type="nucleotide sequence ID" value="NZ_JBHRTP010000091.1"/>
</dbReference>
<dbReference type="EMBL" id="JBHRTP010000091">
    <property type="protein sequence ID" value="MFC3110862.1"/>
    <property type="molecule type" value="Genomic_DNA"/>
</dbReference>
<accession>A0ABV7FAT9</accession>
<proteinExistence type="predicted"/>
<protein>
    <submittedName>
        <fullName evidence="1">Uncharacterized protein</fullName>
    </submittedName>
</protein>
<name>A0ABV7FAT9_9BURK</name>